<dbReference type="Proteomes" id="UP000061432">
    <property type="component" value="Chromosome"/>
</dbReference>
<sequence>MSLNIRSQEVNRLADKLATMAGVSKTEAVRLALAAEIARREESVPLVERIKPIQDYIASFPRTGLKADKAFFDDLNGEP</sequence>
<dbReference type="Pfam" id="PF07704">
    <property type="entry name" value="PSK_trans_fac"/>
    <property type="match status" value="1"/>
</dbReference>
<dbReference type="RefSeq" id="WP_060845200.1">
    <property type="nucleotide sequence ID" value="NZ_AP014704.1"/>
</dbReference>
<dbReference type="KEGG" id="maqu:Maq22A_c00025"/>
<proteinExistence type="predicted"/>
<dbReference type="STRING" id="270351.Maq22A_c00025"/>
<dbReference type="InterPro" id="IPR011660">
    <property type="entry name" value="VapB-like"/>
</dbReference>
<evidence type="ECO:0000313" key="2">
    <source>
        <dbReference type="Proteomes" id="UP000061432"/>
    </source>
</evidence>
<organism evidence="1 2">
    <name type="scientific">Methylobacterium aquaticum</name>
    <dbReference type="NCBI Taxonomy" id="270351"/>
    <lineage>
        <taxon>Bacteria</taxon>
        <taxon>Pseudomonadati</taxon>
        <taxon>Pseudomonadota</taxon>
        <taxon>Alphaproteobacteria</taxon>
        <taxon>Hyphomicrobiales</taxon>
        <taxon>Methylobacteriaceae</taxon>
        <taxon>Methylobacterium</taxon>
    </lineage>
</organism>
<protein>
    <submittedName>
        <fullName evidence="1">Transcription factor</fullName>
    </submittedName>
</protein>
<dbReference type="OrthoDB" id="9814421at2"/>
<evidence type="ECO:0000313" key="1">
    <source>
        <dbReference type="EMBL" id="BAQ43529.1"/>
    </source>
</evidence>
<dbReference type="AlphaFoldDB" id="A0A0C6FEQ0"/>
<gene>
    <name evidence="1" type="ORF">Maq22A_c00025</name>
</gene>
<accession>A0A0C6FEQ0</accession>
<dbReference type="EMBL" id="AP014704">
    <property type="protein sequence ID" value="BAQ43529.1"/>
    <property type="molecule type" value="Genomic_DNA"/>
</dbReference>
<dbReference type="PATRIC" id="fig|270351.10.peg.5"/>
<name>A0A0C6FEQ0_9HYPH</name>
<reference evidence="1 2" key="1">
    <citation type="journal article" date="2015" name="Genome Announc.">
        <title>Complete Genome Sequence of Methylobacterium aquaticum Strain 22A, Isolated from Racomitrium japonicum Moss.</title>
        <authorList>
            <person name="Tani A."/>
            <person name="Ogura Y."/>
            <person name="Hayashi T."/>
            <person name="Kimbara K."/>
        </authorList>
    </citation>
    <scope>NUCLEOTIDE SEQUENCE [LARGE SCALE GENOMIC DNA]</scope>
    <source>
        <strain evidence="1 2">MA-22A</strain>
    </source>
</reference>
<reference evidence="2" key="2">
    <citation type="submission" date="2015-01" db="EMBL/GenBank/DDBJ databases">
        <title>Complete genome sequence of Methylobacterium aquaticum strain 22A.</title>
        <authorList>
            <person name="Tani A."/>
            <person name="Ogura Y."/>
            <person name="Hayashi T."/>
        </authorList>
    </citation>
    <scope>NUCLEOTIDE SEQUENCE [LARGE SCALE GENOMIC DNA]</scope>
    <source>
        <strain evidence="2">MA-22A</strain>
    </source>
</reference>